<evidence type="ECO:0000313" key="2">
    <source>
        <dbReference type="Proteomes" id="UP000825729"/>
    </source>
</evidence>
<dbReference type="AlphaFoldDB" id="A0AAV7EHQ7"/>
<proteinExistence type="predicted"/>
<dbReference type="Proteomes" id="UP000825729">
    <property type="component" value="Unassembled WGS sequence"/>
</dbReference>
<gene>
    <name evidence="1" type="ORF">H6P81_014508</name>
</gene>
<comment type="caution">
    <text evidence="1">The sequence shown here is derived from an EMBL/GenBank/DDBJ whole genome shotgun (WGS) entry which is preliminary data.</text>
</comment>
<organism evidence="1 2">
    <name type="scientific">Aristolochia fimbriata</name>
    <name type="common">White veined hardy Dutchman's pipe vine</name>
    <dbReference type="NCBI Taxonomy" id="158543"/>
    <lineage>
        <taxon>Eukaryota</taxon>
        <taxon>Viridiplantae</taxon>
        <taxon>Streptophyta</taxon>
        <taxon>Embryophyta</taxon>
        <taxon>Tracheophyta</taxon>
        <taxon>Spermatophyta</taxon>
        <taxon>Magnoliopsida</taxon>
        <taxon>Magnoliidae</taxon>
        <taxon>Piperales</taxon>
        <taxon>Aristolochiaceae</taxon>
        <taxon>Aristolochia</taxon>
    </lineage>
</organism>
<dbReference type="EMBL" id="JAINDJ010000005">
    <property type="protein sequence ID" value="KAG9448380.1"/>
    <property type="molecule type" value="Genomic_DNA"/>
</dbReference>
<evidence type="ECO:0000313" key="1">
    <source>
        <dbReference type="EMBL" id="KAG9448380.1"/>
    </source>
</evidence>
<reference evidence="1 2" key="1">
    <citation type="submission" date="2021-07" db="EMBL/GenBank/DDBJ databases">
        <title>The Aristolochia fimbriata genome: insights into angiosperm evolution, floral development and chemical biosynthesis.</title>
        <authorList>
            <person name="Jiao Y."/>
        </authorList>
    </citation>
    <scope>NUCLEOTIDE SEQUENCE [LARGE SCALE GENOMIC DNA]</scope>
    <source>
        <strain evidence="1">IBCAS-2021</strain>
        <tissue evidence="1">Leaf</tissue>
    </source>
</reference>
<name>A0AAV7EHQ7_ARIFI</name>
<keyword evidence="2" id="KW-1185">Reference proteome</keyword>
<accession>A0AAV7EHQ7</accession>
<sequence length="174" mass="19425">MSRIRFFVTKTFITLIPCTSFPPSRFPLLRPVSPFSASRPDWQHATTRGASSGSFPAATSSHFLRFFLSSSSLHPVFFDAGGLAARDDAGSIGRELFSREQQPFSRIPPFFFLFPSSLLRRGLGLAARRLVHLTLLGLNTFEVEILSFLSGHSKSFCKKENKRAMVIVSSQDQH</sequence>
<protein>
    <submittedName>
        <fullName evidence="1">Uncharacterized protein</fullName>
    </submittedName>
</protein>